<dbReference type="PANTHER" id="PTHR32054">
    <property type="entry name" value="HEAVY CHAIN, PUTATIVE, EXPRESSED-RELATED-RELATED"/>
    <property type="match status" value="1"/>
</dbReference>
<organism evidence="4">
    <name type="scientific">Ananas comosus var. bracteatus</name>
    <name type="common">red pineapple</name>
    <dbReference type="NCBI Taxonomy" id="296719"/>
    <lineage>
        <taxon>Eukaryota</taxon>
        <taxon>Viridiplantae</taxon>
        <taxon>Streptophyta</taxon>
        <taxon>Embryophyta</taxon>
        <taxon>Tracheophyta</taxon>
        <taxon>Spermatophyta</taxon>
        <taxon>Magnoliopsida</taxon>
        <taxon>Liliopsida</taxon>
        <taxon>Poales</taxon>
        <taxon>Bromeliaceae</taxon>
        <taxon>Bromelioideae</taxon>
        <taxon>Ananas</taxon>
    </lineage>
</organism>
<dbReference type="EMBL" id="LR862129">
    <property type="protein sequence ID" value="CAD1817494.1"/>
    <property type="molecule type" value="Genomic_DNA"/>
</dbReference>
<feature type="region of interest" description="Disordered" evidence="3">
    <location>
        <begin position="390"/>
        <end position="417"/>
    </location>
</feature>
<dbReference type="PANTHER" id="PTHR32054:SF39">
    <property type="entry name" value="OS05G0476100 PROTEIN"/>
    <property type="match status" value="1"/>
</dbReference>
<evidence type="ECO:0000256" key="2">
    <source>
        <dbReference type="ARBA" id="ARBA00023054"/>
    </source>
</evidence>
<evidence type="ECO:0000256" key="3">
    <source>
        <dbReference type="SAM" id="MobiDB-lite"/>
    </source>
</evidence>
<gene>
    <name evidence="4" type="ORF">CB5_LOCUS705</name>
</gene>
<evidence type="ECO:0008006" key="5">
    <source>
        <dbReference type="Google" id="ProtNLM"/>
    </source>
</evidence>
<evidence type="ECO:0000313" key="4">
    <source>
        <dbReference type="EMBL" id="CAD1817494.1"/>
    </source>
</evidence>
<dbReference type="GO" id="GO:0009903">
    <property type="term" value="P:chloroplast avoidance movement"/>
    <property type="evidence" value="ECO:0007669"/>
    <property type="project" value="TreeGrafter"/>
</dbReference>
<sequence>MSATGSGDVRTGTVDTKAPFESVKEAVHRFEATWRPQPPPILLRPEEIELMKVEEQTVKLEMDLFVKERETLKVLKELEMTKRIADDLKLQLQKLTSESLSATKVHPIPNTEEGRPVNSNKHFEVFPRNTGGKQSPGKTLMGLEQAKANLSRTTSGLSGVRTTIESLKMKIEKEKSLRAKTDERLHLNRATAASLEQMLGRYIAELRLKSGPKTISTQSASEVWARIRQLNSEKENYVRTMENHKSDICNLTAEIEQTKSRIKTAEVRLILAKKMKEASKVAEAIALREIRSLREKSETDPSEVTLPVKDYATLTLRAREADEISKKIVGAATLEVERAKQSKLELVEKVEGVEAEVSTGRKALEEALKREEAANEVKLEAEEALRRMRSELGQQRRSVHSSTKFKNSAGTQRRGGSQMLDVNGLSLATSGPLTVLGSTLSIGQILRKKLMAPEEHKVRMSAKGNGKPRVSLAQILAQKHELYSPPRIDDGSARKHFFARRRKFSFAGLALLLAKQKRRKRKHDLNS</sequence>
<dbReference type="Pfam" id="PF05701">
    <property type="entry name" value="WEMBL"/>
    <property type="match status" value="2"/>
</dbReference>
<protein>
    <recommendedName>
        <fullName evidence="5">WEB family protein At2g38370-like</fullName>
    </recommendedName>
</protein>
<dbReference type="AlphaFoldDB" id="A0A6V7NGF3"/>
<dbReference type="InterPro" id="IPR008545">
    <property type="entry name" value="Web"/>
</dbReference>
<dbReference type="GO" id="GO:0009904">
    <property type="term" value="P:chloroplast accumulation movement"/>
    <property type="evidence" value="ECO:0007669"/>
    <property type="project" value="TreeGrafter"/>
</dbReference>
<feature type="compositionally biased region" description="Polar residues" evidence="3">
    <location>
        <begin position="392"/>
        <end position="415"/>
    </location>
</feature>
<reference evidence="4" key="1">
    <citation type="submission" date="2020-07" db="EMBL/GenBank/DDBJ databases">
        <authorList>
            <person name="Lin J."/>
        </authorList>
    </citation>
    <scope>NUCLEOTIDE SEQUENCE</scope>
</reference>
<dbReference type="GO" id="GO:0005829">
    <property type="term" value="C:cytosol"/>
    <property type="evidence" value="ECO:0007669"/>
    <property type="project" value="TreeGrafter"/>
</dbReference>
<proteinExistence type="inferred from homology"/>
<accession>A0A6V7NGF3</accession>
<comment type="similarity">
    <text evidence="1">Belongs to the WEB family.</text>
</comment>
<keyword evidence="2" id="KW-0175">Coiled coil</keyword>
<evidence type="ECO:0000256" key="1">
    <source>
        <dbReference type="ARBA" id="ARBA00005485"/>
    </source>
</evidence>
<name>A0A6V7NGF3_ANACO</name>